<reference evidence="3" key="2">
    <citation type="journal article" date="2018" name="Plant J.">
        <title>The Sorghum bicolor reference genome: improved assembly, gene annotations, a transcriptome atlas, and signatures of genome organization.</title>
        <authorList>
            <person name="McCormick R.F."/>
            <person name="Truong S.K."/>
            <person name="Sreedasyam A."/>
            <person name="Jenkins J."/>
            <person name="Shu S."/>
            <person name="Sims D."/>
            <person name="Kennedy M."/>
            <person name="Amirebrahimi M."/>
            <person name="Weers B.D."/>
            <person name="McKinley B."/>
            <person name="Mattison A."/>
            <person name="Morishige D.T."/>
            <person name="Grimwood J."/>
            <person name="Schmutz J."/>
            <person name="Mullet J.E."/>
        </authorList>
    </citation>
    <scope>NUCLEOTIDE SEQUENCE [LARGE SCALE GENOMIC DNA]</scope>
    <source>
        <strain evidence="3">cv. BTx623</strain>
    </source>
</reference>
<sequence>MLQARKLLSTLAQHATLRPPSRISHLVKKYPRAPRHLLLPQDVAFHERRLAHDDRGLRLTASVEASRQRQLDGAGQGLRATAPPKGLQRPGNCAGQRAPAAGAGAGQDLHPVHADPGSTSGGFAAGACGQAAINGLRAERLNRHRCVVHRAALQRGVQPSHSNNDAESQGNCTVIYVIYHGGETRNPHCI</sequence>
<organism evidence="2 3">
    <name type="scientific">Sorghum bicolor</name>
    <name type="common">Sorghum</name>
    <name type="synonym">Sorghum vulgare</name>
    <dbReference type="NCBI Taxonomy" id="4558"/>
    <lineage>
        <taxon>Eukaryota</taxon>
        <taxon>Viridiplantae</taxon>
        <taxon>Streptophyta</taxon>
        <taxon>Embryophyta</taxon>
        <taxon>Tracheophyta</taxon>
        <taxon>Spermatophyta</taxon>
        <taxon>Magnoliopsida</taxon>
        <taxon>Liliopsida</taxon>
        <taxon>Poales</taxon>
        <taxon>Poaceae</taxon>
        <taxon>PACMAD clade</taxon>
        <taxon>Panicoideae</taxon>
        <taxon>Andropogonodae</taxon>
        <taxon>Andropogoneae</taxon>
        <taxon>Sorghinae</taxon>
        <taxon>Sorghum</taxon>
    </lineage>
</organism>
<dbReference type="EMBL" id="CM000766">
    <property type="protein sequence ID" value="KXG25049.1"/>
    <property type="molecule type" value="Genomic_DNA"/>
</dbReference>
<evidence type="ECO:0000256" key="1">
    <source>
        <dbReference type="SAM" id="MobiDB-lite"/>
    </source>
</evidence>
<gene>
    <name evidence="2" type="ORF">SORBI_3007G113400</name>
</gene>
<keyword evidence="3" id="KW-1185">Reference proteome</keyword>
<dbReference type="Proteomes" id="UP000000768">
    <property type="component" value="Chromosome 7"/>
</dbReference>
<protein>
    <submittedName>
        <fullName evidence="2">Uncharacterized protein</fullName>
    </submittedName>
</protein>
<evidence type="ECO:0000313" key="2">
    <source>
        <dbReference type="EMBL" id="KXG25049.1"/>
    </source>
</evidence>
<feature type="region of interest" description="Disordered" evidence="1">
    <location>
        <begin position="67"/>
        <end position="118"/>
    </location>
</feature>
<reference evidence="2 3" key="1">
    <citation type="journal article" date="2009" name="Nature">
        <title>The Sorghum bicolor genome and the diversification of grasses.</title>
        <authorList>
            <person name="Paterson A.H."/>
            <person name="Bowers J.E."/>
            <person name="Bruggmann R."/>
            <person name="Dubchak I."/>
            <person name="Grimwood J."/>
            <person name="Gundlach H."/>
            <person name="Haberer G."/>
            <person name="Hellsten U."/>
            <person name="Mitros T."/>
            <person name="Poliakov A."/>
            <person name="Schmutz J."/>
            <person name="Spannagl M."/>
            <person name="Tang H."/>
            <person name="Wang X."/>
            <person name="Wicker T."/>
            <person name="Bharti A.K."/>
            <person name="Chapman J."/>
            <person name="Feltus F.A."/>
            <person name="Gowik U."/>
            <person name="Grigoriev I.V."/>
            <person name="Lyons E."/>
            <person name="Maher C.A."/>
            <person name="Martis M."/>
            <person name="Narechania A."/>
            <person name="Otillar R.P."/>
            <person name="Penning B.W."/>
            <person name="Salamov A.A."/>
            <person name="Wang Y."/>
            <person name="Zhang L."/>
            <person name="Carpita N.C."/>
            <person name="Freeling M."/>
            <person name="Gingle A.R."/>
            <person name="Hash C.T."/>
            <person name="Keller B."/>
            <person name="Klein P."/>
            <person name="Kresovich S."/>
            <person name="McCann M.C."/>
            <person name="Ming R."/>
            <person name="Peterson D.G."/>
            <person name="Mehboob-ur-Rahman"/>
            <person name="Ware D."/>
            <person name="Westhoff P."/>
            <person name="Mayer K.F."/>
            <person name="Messing J."/>
            <person name="Rokhsar D.S."/>
        </authorList>
    </citation>
    <scope>NUCLEOTIDE SEQUENCE [LARGE SCALE GENOMIC DNA]</scope>
    <source>
        <strain evidence="3">cv. BTx623</strain>
    </source>
</reference>
<dbReference type="AlphaFoldDB" id="A0A1B6PH93"/>
<proteinExistence type="predicted"/>
<dbReference type="InParanoid" id="A0A1B6PH93"/>
<dbReference type="Gramene" id="KXG25049">
    <property type="protein sequence ID" value="KXG25049"/>
    <property type="gene ID" value="SORBI_3007G113400"/>
</dbReference>
<accession>A0A1B6PH93</accession>
<name>A0A1B6PH93_SORBI</name>
<evidence type="ECO:0000313" key="3">
    <source>
        <dbReference type="Proteomes" id="UP000000768"/>
    </source>
</evidence>